<protein>
    <submittedName>
        <fullName evidence="1">Uncharacterized protein</fullName>
    </submittedName>
</protein>
<name>A0A4D6KQF9_VIGUN</name>
<dbReference type="AlphaFoldDB" id="A0A4D6KQF9"/>
<evidence type="ECO:0000313" key="2">
    <source>
        <dbReference type="Proteomes" id="UP000501690"/>
    </source>
</evidence>
<dbReference type="Proteomes" id="UP000501690">
    <property type="component" value="Linkage Group LG1"/>
</dbReference>
<sequence length="110" mass="12778">MFCSESLEQLDEYKKDLLLDEFVLLRYTFSGLMFSSRILEDLHPTKKRVEYFNLSLFDDDNKDDIFEEDNKDLVRYFRNNGLSTIVCHGPLGEVQCNLVITATSVKIGRG</sequence>
<keyword evidence="2" id="KW-1185">Reference proteome</keyword>
<evidence type="ECO:0000313" key="1">
    <source>
        <dbReference type="EMBL" id="QCD78825.1"/>
    </source>
</evidence>
<organism evidence="1 2">
    <name type="scientific">Vigna unguiculata</name>
    <name type="common">Cowpea</name>
    <dbReference type="NCBI Taxonomy" id="3917"/>
    <lineage>
        <taxon>Eukaryota</taxon>
        <taxon>Viridiplantae</taxon>
        <taxon>Streptophyta</taxon>
        <taxon>Embryophyta</taxon>
        <taxon>Tracheophyta</taxon>
        <taxon>Spermatophyta</taxon>
        <taxon>Magnoliopsida</taxon>
        <taxon>eudicotyledons</taxon>
        <taxon>Gunneridae</taxon>
        <taxon>Pentapetalae</taxon>
        <taxon>rosids</taxon>
        <taxon>fabids</taxon>
        <taxon>Fabales</taxon>
        <taxon>Fabaceae</taxon>
        <taxon>Papilionoideae</taxon>
        <taxon>50 kb inversion clade</taxon>
        <taxon>NPAAA clade</taxon>
        <taxon>indigoferoid/millettioid clade</taxon>
        <taxon>Phaseoleae</taxon>
        <taxon>Vigna</taxon>
    </lineage>
</organism>
<accession>A0A4D6KQF9</accession>
<gene>
    <name evidence="1" type="ORF">DEO72_LG1g2461</name>
</gene>
<proteinExistence type="predicted"/>
<reference evidence="1 2" key="1">
    <citation type="submission" date="2019-04" db="EMBL/GenBank/DDBJ databases">
        <title>An improved genome assembly and genetic linkage map for asparagus bean, Vigna unguiculata ssp. sesquipedialis.</title>
        <authorList>
            <person name="Xia Q."/>
            <person name="Zhang R."/>
            <person name="Dong Y."/>
        </authorList>
    </citation>
    <scope>NUCLEOTIDE SEQUENCE [LARGE SCALE GENOMIC DNA]</scope>
    <source>
        <tissue evidence="1">Leaf</tissue>
    </source>
</reference>
<dbReference type="EMBL" id="CP039345">
    <property type="protein sequence ID" value="QCD78825.1"/>
    <property type="molecule type" value="Genomic_DNA"/>
</dbReference>